<dbReference type="RefSeq" id="XP_028480548.1">
    <property type="nucleotide sequence ID" value="XM_028616691.1"/>
</dbReference>
<proteinExistence type="predicted"/>
<feature type="compositionally biased region" description="Pro residues" evidence="1">
    <location>
        <begin position="139"/>
        <end position="150"/>
    </location>
</feature>
<dbReference type="AlphaFoldDB" id="A0A427YB20"/>
<feature type="compositionally biased region" description="Low complexity" evidence="1">
    <location>
        <begin position="49"/>
        <end position="71"/>
    </location>
</feature>
<dbReference type="Proteomes" id="UP000279236">
    <property type="component" value="Unassembled WGS sequence"/>
</dbReference>
<name>A0A427YB20_9TREE</name>
<feature type="compositionally biased region" description="Low complexity" evidence="1">
    <location>
        <begin position="151"/>
        <end position="161"/>
    </location>
</feature>
<evidence type="ECO:0000313" key="3">
    <source>
        <dbReference type="Proteomes" id="UP000279236"/>
    </source>
</evidence>
<feature type="compositionally biased region" description="Basic residues" evidence="1">
    <location>
        <begin position="11"/>
        <end position="20"/>
    </location>
</feature>
<accession>A0A427YB20</accession>
<organism evidence="2 3">
    <name type="scientific">Apiotrichum porosum</name>
    <dbReference type="NCBI Taxonomy" id="105984"/>
    <lineage>
        <taxon>Eukaryota</taxon>
        <taxon>Fungi</taxon>
        <taxon>Dikarya</taxon>
        <taxon>Basidiomycota</taxon>
        <taxon>Agaricomycotina</taxon>
        <taxon>Tremellomycetes</taxon>
        <taxon>Trichosporonales</taxon>
        <taxon>Trichosporonaceae</taxon>
        <taxon>Apiotrichum</taxon>
    </lineage>
</organism>
<feature type="compositionally biased region" description="Polar residues" evidence="1">
    <location>
        <begin position="115"/>
        <end position="126"/>
    </location>
</feature>
<protein>
    <submittedName>
        <fullName evidence="2">Uncharacterized protein</fullName>
    </submittedName>
</protein>
<comment type="caution">
    <text evidence="2">The sequence shown here is derived from an EMBL/GenBank/DDBJ whole genome shotgun (WGS) entry which is preliminary data.</text>
</comment>
<evidence type="ECO:0000313" key="2">
    <source>
        <dbReference type="EMBL" id="RSH88340.1"/>
    </source>
</evidence>
<sequence length="334" mass="35610">MSGSPPPTNNRSKRRAKRPRLSADVEVTSQVIPAPTLRPATIRSYAAGSSPNESQSYSSASSTSTLTSIPPDSEPILVQTELKTTPSPQPALPPPVIPCFCAQCRQRPADPLTPISDTTGLYSTPTGPCVPRTELPAPSSEPLPPWPSPNSSPDNDNNNESHNQEVLHGYIFETVTSILATSKLSYQQQAEVVSGVTDQLSRTYPLPATAVAPRPLLRIVAKLPPSPTSPTLSLLQVPVLPTLTPPESPNVLAIELGIDTAASPCVPTEFAPGQEPKWSDFCHTIPASPTMSTISSVGTDWKPSGTNWDGEEWAQGVGERDTRHSSSLELDFTL</sequence>
<gene>
    <name evidence="2" type="ORF">EHS24_000878</name>
</gene>
<reference evidence="2 3" key="1">
    <citation type="submission" date="2018-11" db="EMBL/GenBank/DDBJ databases">
        <title>Genome sequence of Apiotrichum porosum DSM 27194.</title>
        <authorList>
            <person name="Aliyu H."/>
            <person name="Gorte O."/>
            <person name="Ochsenreither K."/>
        </authorList>
    </citation>
    <scope>NUCLEOTIDE SEQUENCE [LARGE SCALE GENOMIC DNA]</scope>
    <source>
        <strain evidence="2 3">DSM 27194</strain>
    </source>
</reference>
<feature type="region of interest" description="Disordered" evidence="1">
    <location>
        <begin position="1"/>
        <end position="72"/>
    </location>
</feature>
<dbReference type="GeneID" id="39585421"/>
<dbReference type="EMBL" id="RSCE01000001">
    <property type="protein sequence ID" value="RSH88340.1"/>
    <property type="molecule type" value="Genomic_DNA"/>
</dbReference>
<keyword evidence="3" id="KW-1185">Reference proteome</keyword>
<feature type="region of interest" description="Disordered" evidence="1">
    <location>
        <begin position="292"/>
        <end position="334"/>
    </location>
</feature>
<feature type="region of interest" description="Disordered" evidence="1">
    <location>
        <begin position="111"/>
        <end position="162"/>
    </location>
</feature>
<evidence type="ECO:0000256" key="1">
    <source>
        <dbReference type="SAM" id="MobiDB-lite"/>
    </source>
</evidence>